<name>A0ACC2I7I7_9PLEO</name>
<keyword evidence="2" id="KW-1185">Reference proteome</keyword>
<sequence>MGSSKLLPLLYYPRVLHHGPRSSDVLFPDLLMMASNNNGISKNTFVPKQAMAPTPALYDTLVGDGMENLAKITVSEIAHIEEGSVILDAGCGTGAGTIALLESTSSGVPVSVTGADINAASLDIYKRKAVENAWPAKAVLADVGDLAASFSDSTFSHVIGTAFIFVLPDNGASAMKEIFRVLKPGGVVALNSWFHVPTVGPLRIASQRTRPSGTPEIRGGTDQWSDPEFLKSAILRAGFSSDNIKVVQRDVYCTAAELNHYANMLWSFIGGSISDGWLQSDEENWDKAIEIIKEELSRDGGFQLLEDGKVGLKFVANIAIATKQHT</sequence>
<organism evidence="1 2">
    <name type="scientific">Boeremia exigua</name>
    <dbReference type="NCBI Taxonomy" id="749465"/>
    <lineage>
        <taxon>Eukaryota</taxon>
        <taxon>Fungi</taxon>
        <taxon>Dikarya</taxon>
        <taxon>Ascomycota</taxon>
        <taxon>Pezizomycotina</taxon>
        <taxon>Dothideomycetes</taxon>
        <taxon>Pleosporomycetidae</taxon>
        <taxon>Pleosporales</taxon>
        <taxon>Pleosporineae</taxon>
        <taxon>Didymellaceae</taxon>
        <taxon>Boeremia</taxon>
    </lineage>
</organism>
<accession>A0ACC2I7I7</accession>
<dbReference type="EMBL" id="JAPHNI010000433">
    <property type="protein sequence ID" value="KAJ8111139.1"/>
    <property type="molecule type" value="Genomic_DNA"/>
</dbReference>
<dbReference type="Proteomes" id="UP001153331">
    <property type="component" value="Unassembled WGS sequence"/>
</dbReference>
<proteinExistence type="predicted"/>
<evidence type="ECO:0000313" key="2">
    <source>
        <dbReference type="Proteomes" id="UP001153331"/>
    </source>
</evidence>
<protein>
    <submittedName>
        <fullName evidence="1">Uncharacterized protein</fullName>
    </submittedName>
</protein>
<evidence type="ECO:0000313" key="1">
    <source>
        <dbReference type="EMBL" id="KAJ8111139.1"/>
    </source>
</evidence>
<comment type="caution">
    <text evidence="1">The sequence shown here is derived from an EMBL/GenBank/DDBJ whole genome shotgun (WGS) entry which is preliminary data.</text>
</comment>
<reference evidence="1" key="1">
    <citation type="submission" date="2022-11" db="EMBL/GenBank/DDBJ databases">
        <title>Genome Sequence of Boeremia exigua.</title>
        <authorList>
            <person name="Buettner E."/>
        </authorList>
    </citation>
    <scope>NUCLEOTIDE SEQUENCE</scope>
    <source>
        <strain evidence="1">CU02</strain>
    </source>
</reference>
<gene>
    <name evidence="1" type="ORF">OPT61_g6195</name>
</gene>